<evidence type="ECO:0000256" key="7">
    <source>
        <dbReference type="ARBA" id="ARBA00023180"/>
    </source>
</evidence>
<dbReference type="CDD" id="cd00099">
    <property type="entry name" value="IgV"/>
    <property type="match status" value="1"/>
</dbReference>
<reference evidence="10" key="1">
    <citation type="submission" date="2025-08" db="UniProtKB">
        <authorList>
            <consortium name="Ensembl"/>
        </authorList>
    </citation>
    <scope>IDENTIFICATION</scope>
</reference>
<keyword evidence="5" id="KW-0472">Membrane</keyword>
<comment type="subcellular location">
    <subcellularLocation>
        <location evidence="1">Cell membrane</location>
    </subcellularLocation>
</comment>
<dbReference type="SMART" id="SM00409">
    <property type="entry name" value="IG"/>
    <property type="match status" value="1"/>
</dbReference>
<dbReference type="Proteomes" id="UP000261380">
    <property type="component" value="Unplaced"/>
</dbReference>
<evidence type="ECO:0000256" key="5">
    <source>
        <dbReference type="ARBA" id="ARBA00023136"/>
    </source>
</evidence>
<feature type="domain" description="Ig-like" evidence="9">
    <location>
        <begin position="26"/>
        <end position="119"/>
    </location>
</feature>
<sequence>MEKWHSTIKVGLNIFLYFVFSIITEPSDVSQPVSVRTLKLGESATIECFLKSVIYNRVWYKLTAERRLQVVATYSSRYNWSAVVDELKHRYSVNSNGINNHLTISAASWDDAGTYFCGVLRLNDIQFGSGTLLMLQGIHSSSETSTPTEGEPTTAPPPCVDRRSLEMCPWLLTVRASQNICNVYDTIGLILCGKYVSKTSNNIQQNRRSM</sequence>
<dbReference type="GO" id="GO:0009617">
    <property type="term" value="P:response to bacterium"/>
    <property type="evidence" value="ECO:0007669"/>
    <property type="project" value="TreeGrafter"/>
</dbReference>
<dbReference type="InterPro" id="IPR036179">
    <property type="entry name" value="Ig-like_dom_sf"/>
</dbReference>
<dbReference type="SUPFAM" id="SSF48726">
    <property type="entry name" value="Immunoglobulin"/>
    <property type="match status" value="1"/>
</dbReference>
<keyword evidence="3 8" id="KW-0732">Signal</keyword>
<evidence type="ECO:0000256" key="3">
    <source>
        <dbReference type="ARBA" id="ARBA00022729"/>
    </source>
</evidence>
<evidence type="ECO:0000313" key="10">
    <source>
        <dbReference type="Ensembl" id="ENSXCOP00000004842.1"/>
    </source>
</evidence>
<evidence type="ECO:0000256" key="1">
    <source>
        <dbReference type="ARBA" id="ARBA00004236"/>
    </source>
</evidence>
<dbReference type="Pfam" id="PF07686">
    <property type="entry name" value="V-set"/>
    <property type="match status" value="1"/>
</dbReference>
<evidence type="ECO:0000313" key="11">
    <source>
        <dbReference type="Proteomes" id="UP000261380"/>
    </source>
</evidence>
<feature type="signal peptide" evidence="8">
    <location>
        <begin position="1"/>
        <end position="21"/>
    </location>
</feature>
<dbReference type="PANTHER" id="PTHR19433">
    <property type="entry name" value="T-CELL RECEPTOR ALPHA CHAIN V REGION-RELATED"/>
    <property type="match status" value="1"/>
</dbReference>
<evidence type="ECO:0000256" key="2">
    <source>
        <dbReference type="ARBA" id="ARBA00022475"/>
    </source>
</evidence>
<name>A0A3B5L210_9TELE</name>
<feature type="chain" id="PRO_5017335976" description="Ig-like domain-containing protein" evidence="8">
    <location>
        <begin position="22"/>
        <end position="210"/>
    </location>
</feature>
<keyword evidence="2" id="KW-1003">Cell membrane</keyword>
<dbReference type="InterPro" id="IPR003599">
    <property type="entry name" value="Ig_sub"/>
</dbReference>
<dbReference type="Gene3D" id="2.60.40.10">
    <property type="entry name" value="Immunoglobulins"/>
    <property type="match status" value="1"/>
</dbReference>
<keyword evidence="6" id="KW-1015">Disulfide bond</keyword>
<dbReference type="GO" id="GO:0005886">
    <property type="term" value="C:plasma membrane"/>
    <property type="evidence" value="ECO:0007669"/>
    <property type="project" value="UniProtKB-SubCell"/>
</dbReference>
<evidence type="ECO:0000256" key="6">
    <source>
        <dbReference type="ARBA" id="ARBA00023157"/>
    </source>
</evidence>
<dbReference type="InterPro" id="IPR007110">
    <property type="entry name" value="Ig-like_dom"/>
</dbReference>
<evidence type="ECO:0000256" key="8">
    <source>
        <dbReference type="SAM" id="SignalP"/>
    </source>
</evidence>
<dbReference type="PROSITE" id="PS50835">
    <property type="entry name" value="IG_LIKE"/>
    <property type="match status" value="1"/>
</dbReference>
<keyword evidence="11" id="KW-1185">Reference proteome</keyword>
<dbReference type="InterPro" id="IPR052051">
    <property type="entry name" value="TCR_complex_component"/>
</dbReference>
<protein>
    <recommendedName>
        <fullName evidence="9">Ig-like domain-containing protein</fullName>
    </recommendedName>
</protein>
<keyword evidence="4" id="KW-0391">Immunity</keyword>
<organism evidence="10 11">
    <name type="scientific">Xiphophorus couchianus</name>
    <name type="common">Monterrey platyfish</name>
    <dbReference type="NCBI Taxonomy" id="32473"/>
    <lineage>
        <taxon>Eukaryota</taxon>
        <taxon>Metazoa</taxon>
        <taxon>Chordata</taxon>
        <taxon>Craniata</taxon>
        <taxon>Vertebrata</taxon>
        <taxon>Euteleostomi</taxon>
        <taxon>Actinopterygii</taxon>
        <taxon>Neopterygii</taxon>
        <taxon>Teleostei</taxon>
        <taxon>Neoteleostei</taxon>
        <taxon>Acanthomorphata</taxon>
        <taxon>Ovalentaria</taxon>
        <taxon>Atherinomorphae</taxon>
        <taxon>Cyprinodontiformes</taxon>
        <taxon>Poeciliidae</taxon>
        <taxon>Poeciliinae</taxon>
        <taxon>Xiphophorus</taxon>
    </lineage>
</organism>
<proteinExistence type="predicted"/>
<accession>A0A3B5L210</accession>
<dbReference type="AlphaFoldDB" id="A0A3B5L210"/>
<dbReference type="GeneTree" id="ENSGT00950000182968"/>
<reference evidence="10" key="2">
    <citation type="submission" date="2025-09" db="UniProtKB">
        <authorList>
            <consortium name="Ensembl"/>
        </authorList>
    </citation>
    <scope>IDENTIFICATION</scope>
</reference>
<dbReference type="GO" id="GO:0002376">
    <property type="term" value="P:immune system process"/>
    <property type="evidence" value="ECO:0007669"/>
    <property type="project" value="UniProtKB-KW"/>
</dbReference>
<dbReference type="InterPro" id="IPR013783">
    <property type="entry name" value="Ig-like_fold"/>
</dbReference>
<dbReference type="PANTHER" id="PTHR19433:SF133">
    <property type="entry name" value="IMMUNE-TYPE RECEPTOR 5 PRECURSOR-RELATED"/>
    <property type="match status" value="1"/>
</dbReference>
<keyword evidence="7" id="KW-0325">Glycoprotein</keyword>
<dbReference type="InterPro" id="IPR013106">
    <property type="entry name" value="Ig_V-set"/>
</dbReference>
<dbReference type="Ensembl" id="ENSXCOT00000004900.1">
    <property type="protein sequence ID" value="ENSXCOP00000004842.1"/>
    <property type="gene ID" value="ENSXCOG00000003800.1"/>
</dbReference>
<evidence type="ECO:0000256" key="4">
    <source>
        <dbReference type="ARBA" id="ARBA00022859"/>
    </source>
</evidence>
<evidence type="ECO:0000259" key="9">
    <source>
        <dbReference type="PROSITE" id="PS50835"/>
    </source>
</evidence>